<dbReference type="InterPro" id="IPR000293">
    <property type="entry name" value="Channel_colicin_C"/>
</dbReference>
<keyword evidence="10 12" id="KW-0472">Membrane</keyword>
<evidence type="ECO:0000259" key="13">
    <source>
        <dbReference type="Pfam" id="PF01024"/>
    </source>
</evidence>
<dbReference type="Pfam" id="PF01024">
    <property type="entry name" value="Colicin"/>
    <property type="match status" value="1"/>
</dbReference>
<feature type="coiled-coil region" evidence="11">
    <location>
        <begin position="112"/>
        <end position="146"/>
    </location>
</feature>
<dbReference type="AlphaFoldDB" id="A0ABD7AAA6"/>
<dbReference type="EMBL" id="CP055305">
    <property type="protein sequence ID" value="QLB43101.1"/>
    <property type="molecule type" value="Genomic_DNA"/>
</dbReference>
<feature type="transmembrane region" description="Helical" evidence="12">
    <location>
        <begin position="374"/>
        <end position="404"/>
    </location>
</feature>
<keyword evidence="8" id="KW-0044">Antibiotic</keyword>
<keyword evidence="5" id="KW-0929">Antimicrobial</keyword>
<dbReference type="SUPFAM" id="SSF56837">
    <property type="entry name" value="Colicin"/>
    <property type="match status" value="1"/>
</dbReference>
<evidence type="ECO:0000313" key="14">
    <source>
        <dbReference type="EMBL" id="QLB43101.1"/>
    </source>
</evidence>
<keyword evidence="11" id="KW-0175">Coiled coil</keyword>
<evidence type="ECO:0000256" key="10">
    <source>
        <dbReference type="ARBA" id="ARBA00023136"/>
    </source>
</evidence>
<dbReference type="Gene3D" id="1.10.490.30">
    <property type="entry name" value="Colicin"/>
    <property type="match status" value="1"/>
</dbReference>
<organism evidence="14 15">
    <name type="scientific">Mannheimia pernigra</name>
    <dbReference type="NCBI Taxonomy" id="111844"/>
    <lineage>
        <taxon>Bacteria</taxon>
        <taxon>Pseudomonadati</taxon>
        <taxon>Pseudomonadota</taxon>
        <taxon>Gammaproteobacteria</taxon>
        <taxon>Pasteurellales</taxon>
        <taxon>Pasteurellaceae</taxon>
        <taxon>Mannheimia</taxon>
    </lineage>
</organism>
<comment type="subcellular location">
    <subcellularLocation>
        <location evidence="3">Membrane</location>
    </subcellularLocation>
</comment>
<dbReference type="GO" id="GO:0031640">
    <property type="term" value="P:killing of cells of another organism"/>
    <property type="evidence" value="ECO:0007669"/>
    <property type="project" value="UniProtKB-KW"/>
</dbReference>
<feature type="domain" description="Channel forming colicins" evidence="13">
    <location>
        <begin position="238"/>
        <end position="412"/>
    </location>
</feature>
<feature type="coiled-coil region" evidence="11">
    <location>
        <begin position="215"/>
        <end position="242"/>
    </location>
</feature>
<evidence type="ECO:0000313" key="15">
    <source>
        <dbReference type="Proteomes" id="UP000509784"/>
    </source>
</evidence>
<evidence type="ECO:0000256" key="3">
    <source>
        <dbReference type="ARBA" id="ARBA00004370"/>
    </source>
</evidence>
<evidence type="ECO:0000256" key="4">
    <source>
        <dbReference type="ARBA" id="ARBA00007595"/>
    </source>
</evidence>
<comment type="function">
    <text evidence="1">This colicin is a channel-forming colicin. This class of transmembrane toxins depolarize the cytoplasmic membrane, leading to dissipation of cellular energy.</text>
</comment>
<name>A0ABD7AAA6_9PAST</name>
<dbReference type="KEGG" id="mpeg:HV560_09935"/>
<keyword evidence="7 12" id="KW-1133">Transmembrane helix</keyword>
<keyword evidence="6 12" id="KW-0812">Transmembrane</keyword>
<keyword evidence="9" id="KW-0078">Bacteriocin</keyword>
<evidence type="ECO:0000256" key="9">
    <source>
        <dbReference type="ARBA" id="ARBA00023048"/>
    </source>
</evidence>
<dbReference type="Proteomes" id="UP000509784">
    <property type="component" value="Chromosome"/>
</dbReference>
<evidence type="ECO:0000256" key="5">
    <source>
        <dbReference type="ARBA" id="ARBA00022529"/>
    </source>
</evidence>
<evidence type="ECO:0000256" key="12">
    <source>
        <dbReference type="SAM" id="Phobius"/>
    </source>
</evidence>
<comment type="similarity">
    <text evidence="4">Belongs to the channel forming colicin family.</text>
</comment>
<evidence type="ECO:0000256" key="1">
    <source>
        <dbReference type="ARBA" id="ARBA00002178"/>
    </source>
</evidence>
<dbReference type="RefSeq" id="WP_176812770.1">
    <property type="nucleotide sequence ID" value="NZ_CP055305.1"/>
</dbReference>
<comment type="function">
    <text evidence="2">Colicins are polypeptide toxins produced by and active against E.coli and closely related bacteria.</text>
</comment>
<dbReference type="InterPro" id="IPR038283">
    <property type="entry name" value="Channel_colicin_C_sf"/>
</dbReference>
<evidence type="ECO:0000256" key="8">
    <source>
        <dbReference type="ARBA" id="ARBA00023022"/>
    </source>
</evidence>
<gene>
    <name evidence="14" type="ORF">HV560_09935</name>
</gene>
<sequence length="418" mass="47409">MSNNSIVLDPIIVKPDYKPSPITIGGKPYYPGPSFGISLEVPAHVVLKPVDLKIGRVGLINLAEFSIKIRDLNGSIVKYKAQLSKSEVQKLLLEAREWFNKYALDFEKGQEIEVYINTLENALKILENSEKNLISLENDADKKFDELLNNNIVRLSNFKKFRDSNPGLISAAYESNIAYFRSPKMTEEYIKLWKEKVEIPQTKILLEKQKIEASLRSLIDVRKEASELLKGLKQDLQDKKLKTILEYSNAFFEHITEKYGNLASQEAKKIAAVAKGKKIRNVNEALKAFDKYKGDINKKFNSRDRQAISKALQSLDMKSISNDLYKFNKAFKYVGKTFSGVALTTALKEGYEKGNWKPFYFEVEKQVLDKSATYVVSLALVILTRTPIGIIGYGVLMVVVSALISDELVEKVHKALFF</sequence>
<protein>
    <recommendedName>
        <fullName evidence="13">Channel forming colicins domain-containing protein</fullName>
    </recommendedName>
</protein>
<accession>A0ABD7AAA6</accession>
<dbReference type="PRINTS" id="PR00280">
    <property type="entry name" value="CHANLCOLICIN"/>
</dbReference>
<evidence type="ECO:0000256" key="6">
    <source>
        <dbReference type="ARBA" id="ARBA00022692"/>
    </source>
</evidence>
<evidence type="ECO:0000256" key="11">
    <source>
        <dbReference type="SAM" id="Coils"/>
    </source>
</evidence>
<proteinExistence type="inferred from homology"/>
<dbReference type="GO" id="GO:0042742">
    <property type="term" value="P:defense response to bacterium"/>
    <property type="evidence" value="ECO:0007669"/>
    <property type="project" value="UniProtKB-KW"/>
</dbReference>
<evidence type="ECO:0000256" key="7">
    <source>
        <dbReference type="ARBA" id="ARBA00022989"/>
    </source>
</evidence>
<dbReference type="GO" id="GO:0016020">
    <property type="term" value="C:membrane"/>
    <property type="evidence" value="ECO:0007669"/>
    <property type="project" value="UniProtKB-SubCell"/>
</dbReference>
<evidence type="ECO:0000256" key="2">
    <source>
        <dbReference type="ARBA" id="ARBA00003197"/>
    </source>
</evidence>
<reference evidence="14 15" key="1">
    <citation type="submission" date="2020-06" db="EMBL/GenBank/DDBJ databases">
        <title>Mannheimia pernigra sp. nov. isolated from bovine respiratory tract.</title>
        <authorList>
            <person name="Kuhnert P."/>
            <person name="Akarsu-Egger H."/>
        </authorList>
    </citation>
    <scope>NUCLEOTIDE SEQUENCE [LARGE SCALE GENOMIC DNA]</scope>
    <source>
        <strain evidence="14 15">17CN0883</strain>
    </source>
</reference>